<evidence type="ECO:0000313" key="1">
    <source>
        <dbReference type="EMBL" id="MBB5638091.1"/>
    </source>
</evidence>
<reference evidence="1 2" key="1">
    <citation type="submission" date="2020-08" db="EMBL/GenBank/DDBJ databases">
        <title>Genomic Encyclopedia of Type Strains, Phase IV (KMG-V): Genome sequencing to study the core and pangenomes of soil and plant-associated prokaryotes.</title>
        <authorList>
            <person name="Whitman W."/>
        </authorList>
    </citation>
    <scope>NUCLEOTIDE SEQUENCE [LARGE SCALE GENOMIC DNA]</scope>
    <source>
        <strain evidence="1 2">S3M1</strain>
    </source>
</reference>
<comment type="caution">
    <text evidence="1">The sequence shown here is derived from an EMBL/GenBank/DDBJ whole genome shotgun (WGS) entry which is preliminary data.</text>
</comment>
<evidence type="ECO:0000313" key="2">
    <source>
        <dbReference type="Proteomes" id="UP000537204"/>
    </source>
</evidence>
<gene>
    <name evidence="1" type="ORF">HDE68_004017</name>
</gene>
<sequence>MMRFFETHHKEAFSIKNFLKLLYIEYSLT</sequence>
<dbReference type="AlphaFoldDB" id="A0A7W9E0I1"/>
<organism evidence="1 2">
    <name type="scientific">Pedobacter cryoconitis</name>
    <dbReference type="NCBI Taxonomy" id="188932"/>
    <lineage>
        <taxon>Bacteria</taxon>
        <taxon>Pseudomonadati</taxon>
        <taxon>Bacteroidota</taxon>
        <taxon>Sphingobacteriia</taxon>
        <taxon>Sphingobacteriales</taxon>
        <taxon>Sphingobacteriaceae</taxon>
        <taxon>Pedobacter</taxon>
    </lineage>
</organism>
<dbReference type="Proteomes" id="UP000537204">
    <property type="component" value="Unassembled WGS sequence"/>
</dbReference>
<proteinExistence type="predicted"/>
<name>A0A7W9E0I1_9SPHI</name>
<dbReference type="EMBL" id="JACHCE010000007">
    <property type="protein sequence ID" value="MBB5638091.1"/>
    <property type="molecule type" value="Genomic_DNA"/>
</dbReference>
<protein>
    <submittedName>
        <fullName evidence="1">Uncharacterized protein</fullName>
    </submittedName>
</protein>
<accession>A0A7W9E0I1</accession>